<evidence type="ECO:0000256" key="2">
    <source>
        <dbReference type="ARBA" id="ARBA00022475"/>
    </source>
</evidence>
<evidence type="ECO:0000313" key="10">
    <source>
        <dbReference type="EMBL" id="SHI54410.1"/>
    </source>
</evidence>
<dbReference type="STRING" id="1122184.SAMN02745176_00625"/>
<feature type="transmembrane region" description="Helical" evidence="7">
    <location>
        <begin position="321"/>
        <end position="345"/>
    </location>
</feature>
<dbReference type="GO" id="GO:0022857">
    <property type="term" value="F:transmembrane transporter activity"/>
    <property type="evidence" value="ECO:0007669"/>
    <property type="project" value="TreeGrafter"/>
</dbReference>
<keyword evidence="2" id="KW-1003">Cell membrane</keyword>
<dbReference type="Pfam" id="PF02687">
    <property type="entry name" value="FtsX"/>
    <property type="match status" value="1"/>
</dbReference>
<feature type="domain" description="ABC3 transporter permease C-terminal" evidence="8">
    <location>
        <begin position="280"/>
        <end position="393"/>
    </location>
</feature>
<accession>A0A1M6C0A7</accession>
<comment type="similarity">
    <text evidence="6">Belongs to the ABC-4 integral membrane protein family.</text>
</comment>
<dbReference type="InterPro" id="IPR050250">
    <property type="entry name" value="Macrolide_Exporter_MacB"/>
</dbReference>
<organism evidence="10 11">
    <name type="scientific">Lutispora thermophila DSM 19022</name>
    <dbReference type="NCBI Taxonomy" id="1122184"/>
    <lineage>
        <taxon>Bacteria</taxon>
        <taxon>Bacillati</taxon>
        <taxon>Bacillota</taxon>
        <taxon>Clostridia</taxon>
        <taxon>Lutisporales</taxon>
        <taxon>Lutisporaceae</taxon>
        <taxon>Lutispora</taxon>
    </lineage>
</organism>
<keyword evidence="4 7" id="KW-1133">Transmembrane helix</keyword>
<evidence type="ECO:0000256" key="3">
    <source>
        <dbReference type="ARBA" id="ARBA00022692"/>
    </source>
</evidence>
<evidence type="ECO:0000256" key="4">
    <source>
        <dbReference type="ARBA" id="ARBA00022989"/>
    </source>
</evidence>
<feature type="transmembrane region" description="Helical" evidence="7">
    <location>
        <begin position="274"/>
        <end position="301"/>
    </location>
</feature>
<dbReference type="AlphaFoldDB" id="A0A1M6C0A7"/>
<sequence length="400" mass="43583">MNIMESVKSAIYSVRSNKMRSLLTMLGIIIGISSVITIVSIGEGGKNAILGEFEDIGRTSIYVMVNPRSDDVKESHYFSLKDIDMLKSKLPEITAAIPNFYYYEKIKVGKNSKYVIMETTTEDYFEINNLDILHGRPLNEGDIESARNVVLIDDKTAMELFGRTNVVGEKISSKFGDTTLNLTIIGVTKKADSGMSEMFGGTNSRAIMPITVLSKMIDFTLDYMIVKVDKSADLTETAKKIVRLLENYHKAEGVYVAEEGFKELDMVDSVLGTFTAVIGAIAGISLLVGGIGVMNIMLVSVTERTREIGIRKALGAKRRDILLQFLTESLILCLIGGTIGLVLGMAMGNLVGPLIKVKASVSPSIVIIAVAFSSAVGIFFGLYPANKAAKLDPIEALRYE</sequence>
<evidence type="ECO:0000259" key="8">
    <source>
        <dbReference type="Pfam" id="PF02687"/>
    </source>
</evidence>
<dbReference type="PANTHER" id="PTHR30572:SF4">
    <property type="entry name" value="ABC TRANSPORTER PERMEASE YTRF"/>
    <property type="match status" value="1"/>
</dbReference>
<evidence type="ECO:0000259" key="9">
    <source>
        <dbReference type="Pfam" id="PF12704"/>
    </source>
</evidence>
<dbReference type="GO" id="GO:0005886">
    <property type="term" value="C:plasma membrane"/>
    <property type="evidence" value="ECO:0007669"/>
    <property type="project" value="UniProtKB-SubCell"/>
</dbReference>
<feature type="transmembrane region" description="Helical" evidence="7">
    <location>
        <begin position="21"/>
        <end position="42"/>
    </location>
</feature>
<keyword evidence="5 7" id="KW-0472">Membrane</keyword>
<evidence type="ECO:0000256" key="6">
    <source>
        <dbReference type="ARBA" id="ARBA00038076"/>
    </source>
</evidence>
<proteinExistence type="inferred from homology"/>
<evidence type="ECO:0000256" key="5">
    <source>
        <dbReference type="ARBA" id="ARBA00023136"/>
    </source>
</evidence>
<protein>
    <submittedName>
        <fullName evidence="10">Putative ABC transport system permease protein</fullName>
    </submittedName>
</protein>
<evidence type="ECO:0000256" key="1">
    <source>
        <dbReference type="ARBA" id="ARBA00004651"/>
    </source>
</evidence>
<dbReference type="RefSeq" id="WP_073024436.1">
    <property type="nucleotide sequence ID" value="NZ_FQZS01000004.1"/>
</dbReference>
<evidence type="ECO:0000313" key="11">
    <source>
        <dbReference type="Proteomes" id="UP000184442"/>
    </source>
</evidence>
<gene>
    <name evidence="10" type="ORF">SAMN02745176_00625</name>
</gene>
<dbReference type="EMBL" id="FQZS01000004">
    <property type="protein sequence ID" value="SHI54410.1"/>
    <property type="molecule type" value="Genomic_DNA"/>
</dbReference>
<dbReference type="InterPro" id="IPR003838">
    <property type="entry name" value="ABC3_permease_C"/>
</dbReference>
<feature type="transmembrane region" description="Helical" evidence="7">
    <location>
        <begin position="365"/>
        <end position="383"/>
    </location>
</feature>
<keyword evidence="3 7" id="KW-0812">Transmembrane</keyword>
<name>A0A1M6C0A7_9FIRM</name>
<reference evidence="10 11" key="1">
    <citation type="submission" date="2016-11" db="EMBL/GenBank/DDBJ databases">
        <authorList>
            <person name="Jaros S."/>
            <person name="Januszkiewicz K."/>
            <person name="Wedrychowicz H."/>
        </authorList>
    </citation>
    <scope>NUCLEOTIDE SEQUENCE [LARGE SCALE GENOMIC DNA]</scope>
    <source>
        <strain evidence="10 11">DSM 19022</strain>
    </source>
</reference>
<comment type="subcellular location">
    <subcellularLocation>
        <location evidence="1">Cell membrane</location>
        <topology evidence="1">Multi-pass membrane protein</topology>
    </subcellularLocation>
</comment>
<dbReference type="Proteomes" id="UP000184442">
    <property type="component" value="Unassembled WGS sequence"/>
</dbReference>
<evidence type="ECO:0000256" key="7">
    <source>
        <dbReference type="SAM" id="Phobius"/>
    </source>
</evidence>
<dbReference type="Pfam" id="PF12704">
    <property type="entry name" value="MacB_PCD"/>
    <property type="match status" value="1"/>
</dbReference>
<dbReference type="PANTHER" id="PTHR30572">
    <property type="entry name" value="MEMBRANE COMPONENT OF TRANSPORTER-RELATED"/>
    <property type="match status" value="1"/>
</dbReference>
<keyword evidence="11" id="KW-1185">Reference proteome</keyword>
<feature type="domain" description="MacB-like periplasmic core" evidence="9">
    <location>
        <begin position="21"/>
        <end position="243"/>
    </location>
</feature>
<dbReference type="InterPro" id="IPR025857">
    <property type="entry name" value="MacB_PCD"/>
</dbReference>